<dbReference type="GeneID" id="97143300"/>
<protein>
    <submittedName>
        <fullName evidence="1">Phosphoglycolate phosphatase</fullName>
    </submittedName>
</protein>
<reference evidence="1 2" key="1">
    <citation type="submission" date="2016-10" db="EMBL/GenBank/DDBJ databases">
        <authorList>
            <person name="de Groot N.N."/>
        </authorList>
    </citation>
    <scope>NUCLEOTIDE SEQUENCE [LARGE SCALE GENOMIC DNA]</scope>
    <source>
        <strain evidence="1 2">L 420-91</strain>
    </source>
</reference>
<dbReference type="Pfam" id="PF13419">
    <property type="entry name" value="HAD_2"/>
    <property type="match status" value="1"/>
</dbReference>
<dbReference type="AlphaFoldDB" id="A0A1G8F717"/>
<dbReference type="EMBL" id="FNDE01000058">
    <property type="protein sequence ID" value="SDH77891.1"/>
    <property type="molecule type" value="Genomic_DNA"/>
</dbReference>
<dbReference type="SUPFAM" id="SSF56784">
    <property type="entry name" value="HAD-like"/>
    <property type="match status" value="1"/>
</dbReference>
<dbReference type="PANTHER" id="PTHR43434:SF1">
    <property type="entry name" value="PHOSPHOGLYCOLATE PHOSPHATASE"/>
    <property type="match status" value="1"/>
</dbReference>
<dbReference type="InterPro" id="IPR050155">
    <property type="entry name" value="HAD-like_hydrolase_sf"/>
</dbReference>
<dbReference type="SFLD" id="SFLDG01129">
    <property type="entry name" value="C1.5:_HAD__Beta-PGM__Phosphata"/>
    <property type="match status" value="1"/>
</dbReference>
<evidence type="ECO:0000313" key="1">
    <source>
        <dbReference type="EMBL" id="SDH77891.1"/>
    </source>
</evidence>
<dbReference type="Proteomes" id="UP000198956">
    <property type="component" value="Unassembled WGS sequence"/>
</dbReference>
<dbReference type="NCBIfam" id="TIGR01549">
    <property type="entry name" value="HAD-SF-IA-v1"/>
    <property type="match status" value="1"/>
</dbReference>
<dbReference type="Gene3D" id="3.40.50.1000">
    <property type="entry name" value="HAD superfamily/HAD-like"/>
    <property type="match status" value="1"/>
</dbReference>
<gene>
    <name evidence="1" type="ORF">SAMN04489735_10586</name>
</gene>
<dbReference type="GO" id="GO:0008967">
    <property type="term" value="F:phosphoglycolate phosphatase activity"/>
    <property type="evidence" value="ECO:0007669"/>
    <property type="project" value="TreeGrafter"/>
</dbReference>
<proteinExistence type="predicted"/>
<dbReference type="InterPro" id="IPR041492">
    <property type="entry name" value="HAD_2"/>
</dbReference>
<dbReference type="RefSeq" id="WP_236781938.1">
    <property type="nucleotide sequence ID" value="NZ_CP080764.1"/>
</dbReference>
<dbReference type="InterPro" id="IPR036412">
    <property type="entry name" value="HAD-like_sf"/>
</dbReference>
<dbReference type="InterPro" id="IPR006439">
    <property type="entry name" value="HAD-SF_hydro_IA"/>
</dbReference>
<dbReference type="GO" id="GO:0006281">
    <property type="term" value="P:DNA repair"/>
    <property type="evidence" value="ECO:0007669"/>
    <property type="project" value="TreeGrafter"/>
</dbReference>
<dbReference type="SFLD" id="SFLDS00003">
    <property type="entry name" value="Haloacid_Dehalogenase"/>
    <property type="match status" value="1"/>
</dbReference>
<accession>A0A1G8F717</accession>
<evidence type="ECO:0000313" key="2">
    <source>
        <dbReference type="Proteomes" id="UP000198956"/>
    </source>
</evidence>
<organism evidence="1 2">
    <name type="scientific">Aneurinibacillus thermoaerophilus</name>
    <dbReference type="NCBI Taxonomy" id="143495"/>
    <lineage>
        <taxon>Bacteria</taxon>
        <taxon>Bacillati</taxon>
        <taxon>Bacillota</taxon>
        <taxon>Bacilli</taxon>
        <taxon>Bacillales</taxon>
        <taxon>Paenibacillaceae</taxon>
        <taxon>Aneurinibacillus group</taxon>
        <taxon>Aneurinibacillus</taxon>
    </lineage>
</organism>
<dbReference type="InterPro" id="IPR023214">
    <property type="entry name" value="HAD_sf"/>
</dbReference>
<dbReference type="GO" id="GO:0005829">
    <property type="term" value="C:cytosol"/>
    <property type="evidence" value="ECO:0007669"/>
    <property type="project" value="TreeGrafter"/>
</dbReference>
<sequence>MKKVKYKYGIIFDMDNTLLQSRIDFTGMKQAIFRLLTEYELCAYDFEWQEFTASQLIEMARQSGRLRPEVEALIWEAVTEFEKRGMYGANLEPYVPEVLEYLSHECHLVVLTNNAQEAAQEALHNTGIAHYFDYIVGREQMTVLKPSPSGIHYILRYYPDVPSERWMLVGDSWIDGKAAQDSNIRFAAYKGNIKEMEKWKVHPVLHINDMRELIQSLVWKTK</sequence>
<name>A0A1G8F717_ANETH</name>
<dbReference type="Gene3D" id="1.10.150.730">
    <property type="match status" value="1"/>
</dbReference>
<dbReference type="PANTHER" id="PTHR43434">
    <property type="entry name" value="PHOSPHOGLYCOLATE PHOSPHATASE"/>
    <property type="match status" value="1"/>
</dbReference>